<name>A0A5B7D558_PORTR</name>
<feature type="signal peptide" evidence="1">
    <location>
        <begin position="1"/>
        <end position="28"/>
    </location>
</feature>
<dbReference type="Proteomes" id="UP000324222">
    <property type="component" value="Unassembled WGS sequence"/>
</dbReference>
<proteinExistence type="predicted"/>
<sequence length="103" mass="11512">MKQRCAGLSKITWLALFTLHAWHQPGAGSLRFQLKTRTPRCRRPSGLDTTGQRSRSAAFVEPAFLPPLALACVLLQKLVYGFCSFMTSRILDFLDVSLVDNLT</sequence>
<accession>A0A5B7D558</accession>
<comment type="caution">
    <text evidence="2">The sequence shown here is derived from an EMBL/GenBank/DDBJ whole genome shotgun (WGS) entry which is preliminary data.</text>
</comment>
<evidence type="ECO:0008006" key="4">
    <source>
        <dbReference type="Google" id="ProtNLM"/>
    </source>
</evidence>
<keyword evidence="3" id="KW-1185">Reference proteome</keyword>
<dbReference type="EMBL" id="VSRR010000418">
    <property type="protein sequence ID" value="MPC15323.1"/>
    <property type="molecule type" value="Genomic_DNA"/>
</dbReference>
<evidence type="ECO:0000313" key="3">
    <source>
        <dbReference type="Proteomes" id="UP000324222"/>
    </source>
</evidence>
<evidence type="ECO:0000313" key="2">
    <source>
        <dbReference type="EMBL" id="MPC15323.1"/>
    </source>
</evidence>
<evidence type="ECO:0000256" key="1">
    <source>
        <dbReference type="SAM" id="SignalP"/>
    </source>
</evidence>
<dbReference type="AlphaFoldDB" id="A0A5B7D558"/>
<protein>
    <recommendedName>
        <fullName evidence="4">Secreted protein</fullName>
    </recommendedName>
</protein>
<gene>
    <name evidence="2" type="ORF">E2C01_008110</name>
</gene>
<organism evidence="2 3">
    <name type="scientific">Portunus trituberculatus</name>
    <name type="common">Swimming crab</name>
    <name type="synonym">Neptunus trituberculatus</name>
    <dbReference type="NCBI Taxonomy" id="210409"/>
    <lineage>
        <taxon>Eukaryota</taxon>
        <taxon>Metazoa</taxon>
        <taxon>Ecdysozoa</taxon>
        <taxon>Arthropoda</taxon>
        <taxon>Crustacea</taxon>
        <taxon>Multicrustacea</taxon>
        <taxon>Malacostraca</taxon>
        <taxon>Eumalacostraca</taxon>
        <taxon>Eucarida</taxon>
        <taxon>Decapoda</taxon>
        <taxon>Pleocyemata</taxon>
        <taxon>Brachyura</taxon>
        <taxon>Eubrachyura</taxon>
        <taxon>Portunoidea</taxon>
        <taxon>Portunidae</taxon>
        <taxon>Portuninae</taxon>
        <taxon>Portunus</taxon>
    </lineage>
</organism>
<feature type="chain" id="PRO_5022789030" description="Secreted protein" evidence="1">
    <location>
        <begin position="29"/>
        <end position="103"/>
    </location>
</feature>
<reference evidence="2 3" key="1">
    <citation type="submission" date="2019-05" db="EMBL/GenBank/DDBJ databases">
        <title>Another draft genome of Portunus trituberculatus and its Hox gene families provides insights of decapod evolution.</title>
        <authorList>
            <person name="Jeong J.-H."/>
            <person name="Song I."/>
            <person name="Kim S."/>
            <person name="Choi T."/>
            <person name="Kim D."/>
            <person name="Ryu S."/>
            <person name="Kim W."/>
        </authorList>
    </citation>
    <scope>NUCLEOTIDE SEQUENCE [LARGE SCALE GENOMIC DNA]</scope>
    <source>
        <tissue evidence="2">Muscle</tissue>
    </source>
</reference>
<keyword evidence="1" id="KW-0732">Signal</keyword>